<proteinExistence type="predicted"/>
<evidence type="ECO:0000313" key="6">
    <source>
        <dbReference type="Proteomes" id="UP000006038"/>
    </source>
</evidence>
<dbReference type="Gramene" id="OB01G32750.1">
    <property type="protein sequence ID" value="OB01G32750.1"/>
    <property type="gene ID" value="OB01G32750"/>
</dbReference>
<dbReference type="InterPro" id="IPR045247">
    <property type="entry name" value="Oye-like"/>
</dbReference>
<keyword evidence="4" id="KW-0560">Oxidoreductase</keyword>
<dbReference type="PANTHER" id="PTHR22893">
    <property type="entry name" value="NADH OXIDOREDUCTASE-RELATED"/>
    <property type="match status" value="1"/>
</dbReference>
<accession>J3L219</accession>
<dbReference type="HOGENOM" id="CLU_2336999_0_0_1"/>
<evidence type="ECO:0000313" key="5">
    <source>
        <dbReference type="EnsemblPlants" id="OB01G32750.1"/>
    </source>
</evidence>
<dbReference type="eggNOG" id="KOG0134">
    <property type="taxonomic scope" value="Eukaryota"/>
</dbReference>
<evidence type="ECO:0000256" key="1">
    <source>
        <dbReference type="ARBA" id="ARBA00022630"/>
    </source>
</evidence>
<evidence type="ECO:0000256" key="4">
    <source>
        <dbReference type="ARBA" id="ARBA00023002"/>
    </source>
</evidence>
<sequence>MVALSAPLLTPYKTGQFDLAHSDPCAWFQSASPCCLWPGQGRPRAADAVPVPGNVPQAHNAAYYTQRAAAGALLVAEAYAVSETARGYPDAPGLWSGE</sequence>
<dbReference type="EnsemblPlants" id="OB01G32750.1">
    <property type="protein sequence ID" value="OB01G32750.1"/>
    <property type="gene ID" value="OB01G32750"/>
</dbReference>
<reference evidence="5" key="2">
    <citation type="submission" date="2013-04" db="UniProtKB">
        <authorList>
            <consortium name="EnsemblPlants"/>
        </authorList>
    </citation>
    <scope>IDENTIFICATION</scope>
</reference>
<evidence type="ECO:0000256" key="3">
    <source>
        <dbReference type="ARBA" id="ARBA00022857"/>
    </source>
</evidence>
<evidence type="ECO:0000256" key="2">
    <source>
        <dbReference type="ARBA" id="ARBA00022643"/>
    </source>
</evidence>
<dbReference type="GO" id="GO:0010181">
    <property type="term" value="F:FMN binding"/>
    <property type="evidence" value="ECO:0007669"/>
    <property type="project" value="InterPro"/>
</dbReference>
<dbReference type="GO" id="GO:0016491">
    <property type="term" value="F:oxidoreductase activity"/>
    <property type="evidence" value="ECO:0007669"/>
    <property type="project" value="UniProtKB-KW"/>
</dbReference>
<keyword evidence="6" id="KW-1185">Reference proteome</keyword>
<dbReference type="PANTHER" id="PTHR22893:SF96">
    <property type="entry name" value="12-OXOPHYTODIENOATE REDUCTASE 10-RELATED"/>
    <property type="match status" value="1"/>
</dbReference>
<dbReference type="Proteomes" id="UP000006038">
    <property type="component" value="Chromosome 1"/>
</dbReference>
<dbReference type="STRING" id="4533.J3L219"/>
<protein>
    <submittedName>
        <fullName evidence="5">Uncharacterized protein</fullName>
    </submittedName>
</protein>
<dbReference type="AlphaFoldDB" id="J3L219"/>
<keyword evidence="2" id="KW-0288">FMN</keyword>
<dbReference type="SUPFAM" id="SSF51395">
    <property type="entry name" value="FMN-linked oxidoreductases"/>
    <property type="match status" value="1"/>
</dbReference>
<keyword evidence="1" id="KW-0285">Flavoprotein</keyword>
<dbReference type="InterPro" id="IPR013785">
    <property type="entry name" value="Aldolase_TIM"/>
</dbReference>
<name>J3L219_ORYBR</name>
<dbReference type="Gene3D" id="3.20.20.70">
    <property type="entry name" value="Aldolase class I"/>
    <property type="match status" value="1"/>
</dbReference>
<keyword evidence="3" id="KW-0521">NADP</keyword>
<reference evidence="5" key="1">
    <citation type="journal article" date="2013" name="Nat. Commun.">
        <title>Whole-genome sequencing of Oryza brachyantha reveals mechanisms underlying Oryza genome evolution.</title>
        <authorList>
            <person name="Chen J."/>
            <person name="Huang Q."/>
            <person name="Gao D."/>
            <person name="Wang J."/>
            <person name="Lang Y."/>
            <person name="Liu T."/>
            <person name="Li B."/>
            <person name="Bai Z."/>
            <person name="Luis Goicoechea J."/>
            <person name="Liang C."/>
            <person name="Chen C."/>
            <person name="Zhang W."/>
            <person name="Sun S."/>
            <person name="Liao Y."/>
            <person name="Zhang X."/>
            <person name="Yang L."/>
            <person name="Song C."/>
            <person name="Wang M."/>
            <person name="Shi J."/>
            <person name="Liu G."/>
            <person name="Liu J."/>
            <person name="Zhou H."/>
            <person name="Zhou W."/>
            <person name="Yu Q."/>
            <person name="An N."/>
            <person name="Chen Y."/>
            <person name="Cai Q."/>
            <person name="Wang B."/>
            <person name="Liu B."/>
            <person name="Min J."/>
            <person name="Huang Y."/>
            <person name="Wu H."/>
            <person name="Li Z."/>
            <person name="Zhang Y."/>
            <person name="Yin Y."/>
            <person name="Song W."/>
            <person name="Jiang J."/>
            <person name="Jackson S.A."/>
            <person name="Wing R.A."/>
            <person name="Wang J."/>
            <person name="Chen M."/>
        </authorList>
    </citation>
    <scope>NUCLEOTIDE SEQUENCE [LARGE SCALE GENOMIC DNA]</scope>
    <source>
        <strain evidence="5">cv. IRGC 101232</strain>
    </source>
</reference>
<organism evidence="5">
    <name type="scientific">Oryza brachyantha</name>
    <name type="common">malo sina</name>
    <dbReference type="NCBI Taxonomy" id="4533"/>
    <lineage>
        <taxon>Eukaryota</taxon>
        <taxon>Viridiplantae</taxon>
        <taxon>Streptophyta</taxon>
        <taxon>Embryophyta</taxon>
        <taxon>Tracheophyta</taxon>
        <taxon>Spermatophyta</taxon>
        <taxon>Magnoliopsida</taxon>
        <taxon>Liliopsida</taxon>
        <taxon>Poales</taxon>
        <taxon>Poaceae</taxon>
        <taxon>BOP clade</taxon>
        <taxon>Oryzoideae</taxon>
        <taxon>Oryzeae</taxon>
        <taxon>Oryzinae</taxon>
        <taxon>Oryza</taxon>
    </lineage>
</organism>